<protein>
    <recommendedName>
        <fullName evidence="4">CHAT domain-containing protein</fullName>
    </recommendedName>
</protein>
<dbReference type="Proteomes" id="UP000027178">
    <property type="component" value="Unassembled WGS sequence"/>
</dbReference>
<dbReference type="eggNOG" id="COG4995">
    <property type="taxonomic scope" value="Bacteria"/>
</dbReference>
<gene>
    <name evidence="2" type="ORF">KCH_42100</name>
</gene>
<dbReference type="OrthoDB" id="4156126at2"/>
<dbReference type="EMBL" id="JNBY01000093">
    <property type="protein sequence ID" value="KDN84419.1"/>
    <property type="molecule type" value="Genomic_DNA"/>
</dbReference>
<dbReference type="RefSeq" id="WP_157032120.1">
    <property type="nucleotide sequence ID" value="NZ_KK853997.1"/>
</dbReference>
<proteinExistence type="predicted"/>
<reference evidence="2 3" key="1">
    <citation type="submission" date="2014-05" db="EMBL/GenBank/DDBJ databases">
        <title>Draft Genome Sequence of Kitasatospora cheerisanensis KCTC 2395.</title>
        <authorList>
            <person name="Nam D.H."/>
        </authorList>
    </citation>
    <scope>NUCLEOTIDE SEQUENCE [LARGE SCALE GENOMIC DNA]</scope>
    <source>
        <strain evidence="2 3">KCTC 2395</strain>
    </source>
</reference>
<evidence type="ECO:0000256" key="1">
    <source>
        <dbReference type="SAM" id="MobiDB-lite"/>
    </source>
</evidence>
<accession>A0A066YWR5</accession>
<dbReference type="PATRIC" id="fig|1348663.4.peg.4058"/>
<evidence type="ECO:0000313" key="3">
    <source>
        <dbReference type="Proteomes" id="UP000027178"/>
    </source>
</evidence>
<feature type="region of interest" description="Disordered" evidence="1">
    <location>
        <begin position="203"/>
        <end position="244"/>
    </location>
</feature>
<organism evidence="2 3">
    <name type="scientific">Kitasatospora cheerisanensis KCTC 2395</name>
    <dbReference type="NCBI Taxonomy" id="1348663"/>
    <lineage>
        <taxon>Bacteria</taxon>
        <taxon>Bacillati</taxon>
        <taxon>Actinomycetota</taxon>
        <taxon>Actinomycetes</taxon>
        <taxon>Kitasatosporales</taxon>
        <taxon>Streptomycetaceae</taxon>
        <taxon>Kitasatospora</taxon>
    </lineage>
</organism>
<evidence type="ECO:0000313" key="2">
    <source>
        <dbReference type="EMBL" id="KDN84419.1"/>
    </source>
</evidence>
<keyword evidence="3" id="KW-1185">Reference proteome</keyword>
<dbReference type="HOGENOM" id="CLU_1170104_0_0_11"/>
<sequence length="244" mass="26040">MTDAPPPTILLVQAAADRSVALDEEHRQISMALNRSTYGDIFGIRTLQAARARDLPEHLAREVPMVMHFSGRGTPNSGLRFVTDDGSEAPTSIPALCKLLAEYTADGLGLVVLNACWTVALAEALSEAVGCVIGTSGPIPDQDAISYSYALYRNLGCGHSVGRSHRRACAEVELLGADERYLPELFAGPGIDADTVFLVDAGSRTPLPQRPHKPHDSGSAARLRKPVVGRPVRAAAPRWDAPGR</sequence>
<evidence type="ECO:0008006" key="4">
    <source>
        <dbReference type="Google" id="ProtNLM"/>
    </source>
</evidence>
<dbReference type="AlphaFoldDB" id="A0A066YWR5"/>
<comment type="caution">
    <text evidence="2">The sequence shown here is derived from an EMBL/GenBank/DDBJ whole genome shotgun (WGS) entry which is preliminary data.</text>
</comment>
<name>A0A066YWR5_9ACTN</name>